<sequence length="19" mass="2200">MTVHVSTSFTQVIQFLTLF</sequence>
<protein>
    <submittedName>
        <fullName evidence="1">Uncharacterized protein</fullName>
    </submittedName>
</protein>
<dbReference type="EMBL" id="GBXM01049552">
    <property type="protein sequence ID" value="JAH59025.1"/>
    <property type="molecule type" value="Transcribed_RNA"/>
</dbReference>
<organism evidence="1">
    <name type="scientific">Anguilla anguilla</name>
    <name type="common">European freshwater eel</name>
    <name type="synonym">Muraena anguilla</name>
    <dbReference type="NCBI Taxonomy" id="7936"/>
    <lineage>
        <taxon>Eukaryota</taxon>
        <taxon>Metazoa</taxon>
        <taxon>Chordata</taxon>
        <taxon>Craniata</taxon>
        <taxon>Vertebrata</taxon>
        <taxon>Euteleostomi</taxon>
        <taxon>Actinopterygii</taxon>
        <taxon>Neopterygii</taxon>
        <taxon>Teleostei</taxon>
        <taxon>Anguilliformes</taxon>
        <taxon>Anguillidae</taxon>
        <taxon>Anguilla</taxon>
    </lineage>
</organism>
<reference evidence="1" key="1">
    <citation type="submission" date="2014-11" db="EMBL/GenBank/DDBJ databases">
        <authorList>
            <person name="Amaro Gonzalez C."/>
        </authorList>
    </citation>
    <scope>NUCLEOTIDE SEQUENCE</scope>
</reference>
<name>A0A0E9U1F9_ANGAN</name>
<proteinExistence type="predicted"/>
<evidence type="ECO:0000313" key="1">
    <source>
        <dbReference type="EMBL" id="JAH59025.1"/>
    </source>
</evidence>
<reference evidence="1" key="2">
    <citation type="journal article" date="2015" name="Fish Shellfish Immunol.">
        <title>Early steps in the European eel (Anguilla anguilla)-Vibrio vulnificus interaction in the gills: Role of the RtxA13 toxin.</title>
        <authorList>
            <person name="Callol A."/>
            <person name="Pajuelo D."/>
            <person name="Ebbesson L."/>
            <person name="Teles M."/>
            <person name="MacKenzie S."/>
            <person name="Amaro C."/>
        </authorList>
    </citation>
    <scope>NUCLEOTIDE SEQUENCE</scope>
</reference>
<accession>A0A0E9U1F9</accession>
<dbReference type="AlphaFoldDB" id="A0A0E9U1F9"/>